<keyword evidence="19" id="KW-1185">Reference proteome</keyword>
<evidence type="ECO:0000256" key="2">
    <source>
        <dbReference type="ARBA" id="ARBA00008531"/>
    </source>
</evidence>
<comment type="similarity">
    <text evidence="2">Belongs to the GTP-binding SRP family.</text>
</comment>
<sequence length="505" mass="54913">MKVRKFIARNMSEGLKMVAAELGDEAMILSNRKVAEGIEILAAIKDEQEEAGAPVVEPTPAPARRAPSLPEAKADPLAPTTALTRDSLRDLLTPRGAQKSPTAPRKAPETMQDSIIRLSEQEGGGGLTRDALMQLLNKHKDPLEEKRQKLREQMAEQSSDFDVPEKIVKSPSAARPVKPEPKFVEDVAPAPVPKAQKPVEKPKPIPPRPGVSPEQKELSAMREELSALREWLEVHERQNMGVTGGPLAQRLGLCGFDSRCVTPLVEKYGDQLADDSWTLALEKIASLAENNAECLVKRGGIAALVGPTGAGKTTTLSKIATRFAMQHGADALGIISLDQYRIGAHEPVKILARILGCEIILQDQADNLEAALNRLANKKLILIDTNGSERGLTAYQAQLGDSALERHIKPILVLPSNLSVNSLQNAFNRFNVLKVRGIILTKADESAEIGPVLSLSLRKKVPILYWSDGTLVPQDLHFGQVKRLVEVSYNQLKREFSGAKIALAG</sequence>
<dbReference type="Pfam" id="PF00448">
    <property type="entry name" value="SRP54"/>
    <property type="match status" value="1"/>
</dbReference>
<evidence type="ECO:0000256" key="11">
    <source>
        <dbReference type="ARBA" id="ARBA00023225"/>
    </source>
</evidence>
<dbReference type="SMART" id="SM00382">
    <property type="entry name" value="AAA"/>
    <property type="match status" value="1"/>
</dbReference>
<keyword evidence="10" id="KW-0472">Membrane</keyword>
<dbReference type="PANTHER" id="PTHR43134">
    <property type="entry name" value="SIGNAL RECOGNITION PARTICLE RECEPTOR SUBUNIT ALPHA"/>
    <property type="match status" value="1"/>
</dbReference>
<keyword evidence="14" id="KW-0175">Coiled coil</keyword>
<evidence type="ECO:0000256" key="1">
    <source>
        <dbReference type="ARBA" id="ARBA00004413"/>
    </source>
</evidence>
<protein>
    <recommendedName>
        <fullName evidence="3 13">Flagellar biosynthesis protein FlhF</fullName>
    </recommendedName>
</protein>
<keyword evidence="5" id="KW-1003">Cell membrane</keyword>
<keyword evidence="9" id="KW-0342">GTP-binding</keyword>
<feature type="domain" description="SRP54-type proteins GTP-binding" evidence="17">
    <location>
        <begin position="299"/>
        <end position="488"/>
    </location>
</feature>
<dbReference type="EMBL" id="JBHRYR010000003">
    <property type="protein sequence ID" value="MFC3853342.1"/>
    <property type="molecule type" value="Genomic_DNA"/>
</dbReference>
<dbReference type="InterPro" id="IPR020006">
    <property type="entry name" value="FlhF"/>
</dbReference>
<dbReference type="PANTHER" id="PTHR43134:SF3">
    <property type="entry name" value="FLAGELLAR BIOSYNTHESIS PROTEIN FLHF"/>
    <property type="match status" value="1"/>
</dbReference>
<keyword evidence="18" id="KW-0282">Flagellum</keyword>
<dbReference type="CDD" id="cd17873">
    <property type="entry name" value="FlhF"/>
    <property type="match status" value="1"/>
</dbReference>
<evidence type="ECO:0000256" key="8">
    <source>
        <dbReference type="ARBA" id="ARBA00022927"/>
    </source>
</evidence>
<evidence type="ECO:0000256" key="10">
    <source>
        <dbReference type="ARBA" id="ARBA00023136"/>
    </source>
</evidence>
<comment type="subcellular location">
    <subcellularLocation>
        <location evidence="1">Cell membrane</location>
        <topology evidence="1">Peripheral membrane protein</topology>
        <orientation evidence="1">Cytoplasmic side</orientation>
    </subcellularLocation>
</comment>
<feature type="compositionally biased region" description="Low complexity" evidence="15">
    <location>
        <begin position="187"/>
        <end position="196"/>
    </location>
</feature>
<evidence type="ECO:0000256" key="12">
    <source>
        <dbReference type="ARBA" id="ARBA00025337"/>
    </source>
</evidence>
<dbReference type="SUPFAM" id="SSF52540">
    <property type="entry name" value="P-loop containing nucleoside triphosphate hydrolases"/>
    <property type="match status" value="1"/>
</dbReference>
<evidence type="ECO:0000256" key="5">
    <source>
        <dbReference type="ARBA" id="ARBA00022475"/>
    </source>
</evidence>
<gene>
    <name evidence="18" type="primary">flhF</name>
    <name evidence="18" type="ORF">ACFOOG_10910</name>
</gene>
<dbReference type="InterPro" id="IPR047040">
    <property type="entry name" value="FlhF__GTPase_dom"/>
</dbReference>
<evidence type="ECO:0000256" key="9">
    <source>
        <dbReference type="ARBA" id="ARBA00023134"/>
    </source>
</evidence>
<evidence type="ECO:0000313" key="18">
    <source>
        <dbReference type="EMBL" id="MFC3853342.1"/>
    </source>
</evidence>
<dbReference type="InterPro" id="IPR027417">
    <property type="entry name" value="P-loop_NTPase"/>
</dbReference>
<name>A0ABV8A1Q1_9GAMM</name>
<evidence type="ECO:0000256" key="13">
    <source>
        <dbReference type="NCBIfam" id="TIGR03499"/>
    </source>
</evidence>
<keyword evidence="11" id="KW-1006">Bacterial flagellum protein export</keyword>
<evidence type="ECO:0000313" key="19">
    <source>
        <dbReference type="Proteomes" id="UP001595617"/>
    </source>
</evidence>
<keyword evidence="18" id="KW-0966">Cell projection</keyword>
<comment type="function">
    <text evidence="12">Necessary for flagellar biosynthesis. May be involved in translocation of the flagellum.</text>
</comment>
<dbReference type="SMART" id="SM00962">
    <property type="entry name" value="SRP54"/>
    <property type="match status" value="1"/>
</dbReference>
<dbReference type="Proteomes" id="UP001595617">
    <property type="component" value="Unassembled WGS sequence"/>
</dbReference>
<dbReference type="NCBIfam" id="TIGR03499">
    <property type="entry name" value="FlhF"/>
    <property type="match status" value="1"/>
</dbReference>
<evidence type="ECO:0000256" key="15">
    <source>
        <dbReference type="SAM" id="MobiDB-lite"/>
    </source>
</evidence>
<dbReference type="InterPro" id="IPR003593">
    <property type="entry name" value="AAA+_ATPase"/>
</dbReference>
<dbReference type="InterPro" id="IPR000897">
    <property type="entry name" value="SRP54_GTPase_dom"/>
</dbReference>
<dbReference type="Gene3D" id="3.40.50.300">
    <property type="entry name" value="P-loop containing nucleotide triphosphate hydrolases"/>
    <property type="match status" value="1"/>
</dbReference>
<keyword evidence="8" id="KW-0653">Protein transport</keyword>
<keyword evidence="7" id="KW-1005">Bacterial flagellum biogenesis</keyword>
<evidence type="ECO:0000256" key="7">
    <source>
        <dbReference type="ARBA" id="ARBA00022795"/>
    </source>
</evidence>
<evidence type="ECO:0000256" key="14">
    <source>
        <dbReference type="SAM" id="Coils"/>
    </source>
</evidence>
<keyword evidence="6" id="KW-0547">Nucleotide-binding</keyword>
<accession>A0ABV8A1Q1</accession>
<evidence type="ECO:0000256" key="4">
    <source>
        <dbReference type="ARBA" id="ARBA00022448"/>
    </source>
</evidence>
<evidence type="ECO:0000256" key="6">
    <source>
        <dbReference type="ARBA" id="ARBA00022741"/>
    </source>
</evidence>
<feature type="region of interest" description="Disordered" evidence="15">
    <location>
        <begin position="49"/>
        <end position="111"/>
    </location>
</feature>
<evidence type="ECO:0000259" key="16">
    <source>
        <dbReference type="SMART" id="SM00382"/>
    </source>
</evidence>
<evidence type="ECO:0000259" key="17">
    <source>
        <dbReference type="SMART" id="SM00962"/>
    </source>
</evidence>
<keyword evidence="4" id="KW-0813">Transport</keyword>
<feature type="coiled-coil region" evidence="14">
    <location>
        <begin position="133"/>
        <end position="160"/>
    </location>
</feature>
<organism evidence="18 19">
    <name type="scientific">Saccharospirillum mangrovi</name>
    <dbReference type="NCBI Taxonomy" id="2161747"/>
    <lineage>
        <taxon>Bacteria</taxon>
        <taxon>Pseudomonadati</taxon>
        <taxon>Pseudomonadota</taxon>
        <taxon>Gammaproteobacteria</taxon>
        <taxon>Oceanospirillales</taxon>
        <taxon>Saccharospirillaceae</taxon>
        <taxon>Saccharospirillum</taxon>
    </lineage>
</organism>
<dbReference type="RefSeq" id="WP_380696406.1">
    <property type="nucleotide sequence ID" value="NZ_JBHRYR010000003.1"/>
</dbReference>
<reference evidence="19" key="1">
    <citation type="journal article" date="2019" name="Int. J. Syst. Evol. Microbiol.">
        <title>The Global Catalogue of Microorganisms (GCM) 10K type strain sequencing project: providing services to taxonomists for standard genome sequencing and annotation.</title>
        <authorList>
            <consortium name="The Broad Institute Genomics Platform"/>
            <consortium name="The Broad Institute Genome Sequencing Center for Infectious Disease"/>
            <person name="Wu L."/>
            <person name="Ma J."/>
        </authorList>
    </citation>
    <scope>NUCLEOTIDE SEQUENCE [LARGE SCALE GENOMIC DNA]</scope>
    <source>
        <strain evidence="19">IBRC 10765</strain>
    </source>
</reference>
<keyword evidence="18" id="KW-0969">Cilium</keyword>
<feature type="domain" description="AAA+ ATPase" evidence="16">
    <location>
        <begin position="298"/>
        <end position="418"/>
    </location>
</feature>
<proteinExistence type="inferred from homology"/>
<comment type="caution">
    <text evidence="18">The sequence shown here is derived from an EMBL/GenBank/DDBJ whole genome shotgun (WGS) entry which is preliminary data.</text>
</comment>
<evidence type="ECO:0000256" key="3">
    <source>
        <dbReference type="ARBA" id="ARBA00014919"/>
    </source>
</evidence>
<feature type="region of interest" description="Disordered" evidence="15">
    <location>
        <begin position="168"/>
        <end position="215"/>
    </location>
</feature>